<dbReference type="SUPFAM" id="SSF47565">
    <property type="entry name" value="Insect pheromone/odorant-binding proteins"/>
    <property type="match status" value="1"/>
</dbReference>
<dbReference type="Pfam" id="PF01395">
    <property type="entry name" value="PBP_GOBP"/>
    <property type="match status" value="1"/>
</dbReference>
<organism evidence="2 3">
    <name type="scientific">Diabrotica balteata</name>
    <name type="common">Banded cucumber beetle</name>
    <dbReference type="NCBI Taxonomy" id="107213"/>
    <lineage>
        <taxon>Eukaryota</taxon>
        <taxon>Metazoa</taxon>
        <taxon>Ecdysozoa</taxon>
        <taxon>Arthropoda</taxon>
        <taxon>Hexapoda</taxon>
        <taxon>Insecta</taxon>
        <taxon>Pterygota</taxon>
        <taxon>Neoptera</taxon>
        <taxon>Endopterygota</taxon>
        <taxon>Coleoptera</taxon>
        <taxon>Polyphaga</taxon>
        <taxon>Cucujiformia</taxon>
        <taxon>Chrysomeloidea</taxon>
        <taxon>Chrysomelidae</taxon>
        <taxon>Galerucinae</taxon>
        <taxon>Diabroticina</taxon>
        <taxon>Diabroticites</taxon>
        <taxon>Diabrotica</taxon>
    </lineage>
</organism>
<dbReference type="CDD" id="cd23992">
    <property type="entry name" value="PBP_GOBP"/>
    <property type="match status" value="1"/>
</dbReference>
<dbReference type="InterPro" id="IPR036728">
    <property type="entry name" value="PBP_GOBP_sf"/>
</dbReference>
<dbReference type="Proteomes" id="UP001153709">
    <property type="component" value="Chromosome 2"/>
</dbReference>
<dbReference type="Gene3D" id="1.10.238.20">
    <property type="entry name" value="Pheromone/general odorant binding protein domain"/>
    <property type="match status" value="1"/>
</dbReference>
<accession>A0A9P0DWH2</accession>
<dbReference type="GO" id="GO:0005549">
    <property type="term" value="F:odorant binding"/>
    <property type="evidence" value="ECO:0007669"/>
    <property type="project" value="InterPro"/>
</dbReference>
<dbReference type="AlphaFoldDB" id="A0A9P0DWH2"/>
<keyword evidence="1" id="KW-0732">Signal</keyword>
<dbReference type="OrthoDB" id="6702328at2759"/>
<feature type="chain" id="PRO_5040156457" evidence="1">
    <location>
        <begin position="18"/>
        <end position="145"/>
    </location>
</feature>
<evidence type="ECO:0000313" key="2">
    <source>
        <dbReference type="EMBL" id="CAH1259639.1"/>
    </source>
</evidence>
<name>A0A9P0DWH2_DIABA</name>
<keyword evidence="3" id="KW-1185">Reference proteome</keyword>
<feature type="signal peptide" evidence="1">
    <location>
        <begin position="1"/>
        <end position="17"/>
    </location>
</feature>
<protein>
    <submittedName>
        <fullName evidence="2">Uncharacterized protein</fullName>
    </submittedName>
</protein>
<evidence type="ECO:0000256" key="1">
    <source>
        <dbReference type="SAM" id="SignalP"/>
    </source>
</evidence>
<evidence type="ECO:0000313" key="3">
    <source>
        <dbReference type="Proteomes" id="UP001153709"/>
    </source>
</evidence>
<sequence length="145" mass="16967">MKYLLIILASMVSTGFCAIREEDLGPVLKSKIPDWRSKCQLYTGISDEKIDHMIAGNFPDCDEAKRYNYCIWSIENFTINKKSKMCPKKIEYVLPPKYKADSQYFLKCNKQHVVEDNSTTSIVDKFYNMQMCVKKCVPDSHYIYF</sequence>
<dbReference type="EMBL" id="OU898277">
    <property type="protein sequence ID" value="CAH1259639.1"/>
    <property type="molecule type" value="Genomic_DNA"/>
</dbReference>
<proteinExistence type="predicted"/>
<reference evidence="2" key="1">
    <citation type="submission" date="2022-01" db="EMBL/GenBank/DDBJ databases">
        <authorList>
            <person name="King R."/>
        </authorList>
    </citation>
    <scope>NUCLEOTIDE SEQUENCE</scope>
</reference>
<dbReference type="InterPro" id="IPR006170">
    <property type="entry name" value="PBP/GOBP"/>
</dbReference>
<gene>
    <name evidence="2" type="ORF">DIABBA_LOCUS2888</name>
</gene>